<dbReference type="RefSeq" id="WP_204042011.1">
    <property type="nucleotide sequence ID" value="NZ_BOOA01000027.1"/>
</dbReference>
<dbReference type="InterPro" id="IPR006162">
    <property type="entry name" value="Ppantetheine_attach_site"/>
</dbReference>
<dbReference type="Pfam" id="PF00501">
    <property type="entry name" value="AMP-binding"/>
    <property type="match status" value="1"/>
</dbReference>
<dbReference type="GO" id="GO:0043041">
    <property type="term" value="P:amino acid activation for nonribosomal peptide biosynthetic process"/>
    <property type="evidence" value="ECO:0007669"/>
    <property type="project" value="TreeGrafter"/>
</dbReference>
<sequence>MTVLPSWRSTAAGTPAARRTLPAGVARLADALDVPVEQVLLAAHLVVLARLTGQRTVCTRRDGRCHRLDLPATSWRELIGIAGELTGQDLADCDAAFGGVARAGLTLSWTPGTLEVRLAPDRFGDDHAERVAGYHLAALSHLVADPDAAHDDADLLDAAERHLQIHDLAGPARELPAKGVAELVAEQAALHPDRLAVRAPSGSWTYAALDTAAAHVAGGLHRAGLAAEDVVAVVMRRDLPWAAAVLGILRAGGVYLPIDPLYPPERIAMLLRRSGCRWVLADDGVAPLEQALGEPGLEGVRRVLPCPGDAPPVPVAADRLAYIYFTSGSTGQPKGAMCEHGGMINHLLAKIEDLELGPDDVVVQNAPQCFDISLWQLCAPLLVGGRTLIIGPDDLVDLGKFCTILRAEGASVLQVVPSYLDVLLTEESVRDGDLGMVRCVSVTGEAVSRALVRRWFAAFPGIPLVNAYGATESSDDATHAILRTVPPNELVPVGRPVPNVAVSVLDERRRLVPLGTPGEIVFSGVCVGRGYVNDPERTRESFVPDPLRPGQAMYRTGDIGRWTPGGVLEYLGRRDQQVKIRGMRVEVGEVENRLLAVPGVNSGVVLVRDDPSGVTLLAFYTGEELAPDRVRDTLGAVLPAHMVPAHCLRVADLPLTENGKVDRRALFALADRSLTGVRQAPATSTERLIAKAWAEVLGRSADQVSTDEDFFAVGGNSLAAVRLVVRLDGLVSLVDITERPVLADLAAVAEGER</sequence>
<feature type="domain" description="Carrier" evidence="3">
    <location>
        <begin position="680"/>
        <end position="753"/>
    </location>
</feature>
<evidence type="ECO:0000259" key="3">
    <source>
        <dbReference type="PROSITE" id="PS50075"/>
    </source>
</evidence>
<dbReference type="Proteomes" id="UP000640052">
    <property type="component" value="Unassembled WGS sequence"/>
</dbReference>
<evidence type="ECO:0000313" key="5">
    <source>
        <dbReference type="Proteomes" id="UP000640052"/>
    </source>
</evidence>
<reference evidence="4" key="1">
    <citation type="submission" date="2021-01" db="EMBL/GenBank/DDBJ databases">
        <title>Whole genome shotgun sequence of Acrocarpospora phusangensis NBRC 108782.</title>
        <authorList>
            <person name="Komaki H."/>
            <person name="Tamura T."/>
        </authorList>
    </citation>
    <scope>NUCLEOTIDE SEQUENCE</scope>
    <source>
        <strain evidence="4">NBRC 108782</strain>
    </source>
</reference>
<dbReference type="Pfam" id="PF13193">
    <property type="entry name" value="AMP-binding_C"/>
    <property type="match status" value="1"/>
</dbReference>
<dbReference type="InterPro" id="IPR042099">
    <property type="entry name" value="ANL_N_sf"/>
</dbReference>
<dbReference type="SUPFAM" id="SSF47336">
    <property type="entry name" value="ACP-like"/>
    <property type="match status" value="1"/>
</dbReference>
<accession>A0A919QDA6</accession>
<keyword evidence="5" id="KW-1185">Reference proteome</keyword>
<dbReference type="PROSITE" id="PS00012">
    <property type="entry name" value="PHOSPHOPANTETHEINE"/>
    <property type="match status" value="1"/>
</dbReference>
<gene>
    <name evidence="4" type="ORF">Aph01nite_35850</name>
</gene>
<dbReference type="InterPro" id="IPR000873">
    <property type="entry name" value="AMP-dep_synth/lig_dom"/>
</dbReference>
<dbReference type="Pfam" id="PF00550">
    <property type="entry name" value="PP-binding"/>
    <property type="match status" value="1"/>
</dbReference>
<dbReference type="InterPro" id="IPR045851">
    <property type="entry name" value="AMP-bd_C_sf"/>
</dbReference>
<dbReference type="InterPro" id="IPR025110">
    <property type="entry name" value="AMP-bd_C"/>
</dbReference>
<dbReference type="GO" id="GO:0005737">
    <property type="term" value="C:cytoplasm"/>
    <property type="evidence" value="ECO:0007669"/>
    <property type="project" value="TreeGrafter"/>
</dbReference>
<name>A0A919QDA6_9ACTN</name>
<dbReference type="Gene3D" id="1.10.1200.10">
    <property type="entry name" value="ACP-like"/>
    <property type="match status" value="1"/>
</dbReference>
<dbReference type="GO" id="GO:0031177">
    <property type="term" value="F:phosphopantetheine binding"/>
    <property type="evidence" value="ECO:0007669"/>
    <property type="project" value="TreeGrafter"/>
</dbReference>
<dbReference type="InterPro" id="IPR020845">
    <property type="entry name" value="AMP-binding_CS"/>
</dbReference>
<dbReference type="CDD" id="cd05930">
    <property type="entry name" value="A_NRPS"/>
    <property type="match status" value="1"/>
</dbReference>
<protein>
    <recommendedName>
        <fullName evidence="3">Carrier domain-containing protein</fullName>
    </recommendedName>
</protein>
<dbReference type="GO" id="GO:0044550">
    <property type="term" value="P:secondary metabolite biosynthetic process"/>
    <property type="evidence" value="ECO:0007669"/>
    <property type="project" value="TreeGrafter"/>
</dbReference>
<keyword evidence="2" id="KW-0597">Phosphoprotein</keyword>
<evidence type="ECO:0000256" key="1">
    <source>
        <dbReference type="ARBA" id="ARBA00022450"/>
    </source>
</evidence>
<dbReference type="NCBIfam" id="TIGR01733">
    <property type="entry name" value="AA-adenyl-dom"/>
    <property type="match status" value="1"/>
</dbReference>
<dbReference type="PANTHER" id="PTHR45527">
    <property type="entry name" value="NONRIBOSOMAL PEPTIDE SYNTHETASE"/>
    <property type="match status" value="1"/>
</dbReference>
<dbReference type="PROSITE" id="PS00455">
    <property type="entry name" value="AMP_BINDING"/>
    <property type="match status" value="1"/>
</dbReference>
<evidence type="ECO:0000256" key="2">
    <source>
        <dbReference type="ARBA" id="ARBA00022553"/>
    </source>
</evidence>
<keyword evidence="1" id="KW-0596">Phosphopantetheine</keyword>
<dbReference type="PROSITE" id="PS50075">
    <property type="entry name" value="CARRIER"/>
    <property type="match status" value="1"/>
</dbReference>
<dbReference type="PANTHER" id="PTHR45527:SF1">
    <property type="entry name" value="FATTY ACID SYNTHASE"/>
    <property type="match status" value="1"/>
</dbReference>
<dbReference type="SUPFAM" id="SSF56801">
    <property type="entry name" value="Acetyl-CoA synthetase-like"/>
    <property type="match status" value="1"/>
</dbReference>
<dbReference type="Gene3D" id="3.30.300.30">
    <property type="match status" value="1"/>
</dbReference>
<comment type="caution">
    <text evidence="4">The sequence shown here is derived from an EMBL/GenBank/DDBJ whole genome shotgun (WGS) entry which is preliminary data.</text>
</comment>
<dbReference type="AlphaFoldDB" id="A0A919QDA6"/>
<dbReference type="EMBL" id="BOOA01000027">
    <property type="protein sequence ID" value="GIH25275.1"/>
    <property type="molecule type" value="Genomic_DNA"/>
</dbReference>
<dbReference type="Gene3D" id="3.40.50.12780">
    <property type="entry name" value="N-terminal domain of ligase-like"/>
    <property type="match status" value="1"/>
</dbReference>
<dbReference type="InterPro" id="IPR036736">
    <property type="entry name" value="ACP-like_sf"/>
</dbReference>
<evidence type="ECO:0000313" key="4">
    <source>
        <dbReference type="EMBL" id="GIH25275.1"/>
    </source>
</evidence>
<dbReference type="InterPro" id="IPR010071">
    <property type="entry name" value="AA_adenyl_dom"/>
</dbReference>
<proteinExistence type="predicted"/>
<dbReference type="InterPro" id="IPR009081">
    <property type="entry name" value="PP-bd_ACP"/>
</dbReference>
<organism evidence="4 5">
    <name type="scientific">Acrocarpospora phusangensis</name>
    <dbReference type="NCBI Taxonomy" id="1070424"/>
    <lineage>
        <taxon>Bacteria</taxon>
        <taxon>Bacillati</taxon>
        <taxon>Actinomycetota</taxon>
        <taxon>Actinomycetes</taxon>
        <taxon>Streptosporangiales</taxon>
        <taxon>Streptosporangiaceae</taxon>
        <taxon>Acrocarpospora</taxon>
    </lineage>
</organism>